<name>A0ABY5LL84_9VIBR</name>
<dbReference type="EMBL" id="CP102097">
    <property type="protein sequence ID" value="UUM32626.1"/>
    <property type="molecule type" value="Genomic_DNA"/>
</dbReference>
<feature type="short sequence motif" description="HXTX 2" evidence="2">
    <location>
        <begin position="123"/>
        <end position="126"/>
    </location>
</feature>
<feature type="active site" description="Proton acceptor" evidence="2">
    <location>
        <position position="123"/>
    </location>
</feature>
<dbReference type="NCBIfam" id="TIGR02258">
    <property type="entry name" value="2_5_ligase"/>
    <property type="match status" value="1"/>
</dbReference>
<dbReference type="Proteomes" id="UP001058602">
    <property type="component" value="Chromosome 2"/>
</dbReference>
<dbReference type="EC" id="3.1.4.58" evidence="2"/>
<evidence type="ECO:0000313" key="3">
    <source>
        <dbReference type="EMBL" id="UUM32626.1"/>
    </source>
</evidence>
<comment type="catalytic activity">
    <reaction evidence="2">
        <text>a 3'-end 2',3'-cyclophospho-ribonucleotide-RNA + H2O = a 3'-end 2'-phospho-ribonucleotide-RNA + H(+)</text>
        <dbReference type="Rhea" id="RHEA:11828"/>
        <dbReference type="Rhea" id="RHEA-COMP:10464"/>
        <dbReference type="Rhea" id="RHEA-COMP:17353"/>
        <dbReference type="ChEBI" id="CHEBI:15377"/>
        <dbReference type="ChEBI" id="CHEBI:15378"/>
        <dbReference type="ChEBI" id="CHEBI:83064"/>
        <dbReference type="ChEBI" id="CHEBI:173113"/>
        <dbReference type="EC" id="3.1.4.58"/>
    </reaction>
</comment>
<dbReference type="PANTHER" id="PTHR35561">
    <property type="entry name" value="RNA 2',3'-CYCLIC PHOSPHODIESTERASE"/>
    <property type="match status" value="1"/>
</dbReference>
<evidence type="ECO:0000313" key="4">
    <source>
        <dbReference type="Proteomes" id="UP001058602"/>
    </source>
</evidence>
<protein>
    <recommendedName>
        <fullName evidence="2">RNA 2',3'-cyclic phosphodiesterase</fullName>
        <shortName evidence="2">RNA 2',3'-CPDase</shortName>
        <ecNumber evidence="2">3.1.4.58</ecNumber>
    </recommendedName>
</protein>
<feature type="active site" description="Proton donor" evidence="2">
    <location>
        <position position="40"/>
    </location>
</feature>
<comment type="similarity">
    <text evidence="2">Belongs to the 2H phosphoesterase superfamily. ThpR family.</text>
</comment>
<dbReference type="InterPro" id="IPR004175">
    <property type="entry name" value="RNA_CPDase"/>
</dbReference>
<keyword evidence="4" id="KW-1185">Reference proteome</keyword>
<reference evidence="3" key="1">
    <citation type="submission" date="2022-07" db="EMBL/GenBank/DDBJ databases">
        <title>Complete genome of Vibrio japonicus strain JCM 31412T and phylogenomic assessment of the Nereis clade of the genus Vibrio.</title>
        <authorList>
            <person name="Shlafstein M.D."/>
            <person name="Emsley S.A."/>
            <person name="Ushijima B."/>
            <person name="Videau P."/>
            <person name="Saw J.H."/>
        </authorList>
    </citation>
    <scope>NUCLEOTIDE SEQUENCE</scope>
    <source>
        <strain evidence="3">JCM 31412</strain>
    </source>
</reference>
<dbReference type="RefSeq" id="WP_257086294.1">
    <property type="nucleotide sequence ID" value="NZ_CP102097.1"/>
</dbReference>
<keyword evidence="1 2" id="KW-0378">Hydrolase</keyword>
<evidence type="ECO:0000256" key="1">
    <source>
        <dbReference type="ARBA" id="ARBA00022801"/>
    </source>
</evidence>
<organism evidence="3 4">
    <name type="scientific">Vibrio japonicus</name>
    <dbReference type="NCBI Taxonomy" id="1824638"/>
    <lineage>
        <taxon>Bacteria</taxon>
        <taxon>Pseudomonadati</taxon>
        <taxon>Pseudomonadota</taxon>
        <taxon>Gammaproteobacteria</taxon>
        <taxon>Vibrionales</taxon>
        <taxon>Vibrionaceae</taxon>
        <taxon>Vibrio</taxon>
    </lineage>
</organism>
<accession>A0ABY5LL84</accession>
<dbReference type="HAMAP" id="MF_01940">
    <property type="entry name" value="RNA_CPDase"/>
    <property type="match status" value="1"/>
</dbReference>
<dbReference type="Pfam" id="PF13563">
    <property type="entry name" value="2_5_RNA_ligase2"/>
    <property type="match status" value="1"/>
</dbReference>
<comment type="function">
    <text evidence="2">Hydrolyzes RNA 2',3'-cyclic phosphodiester to an RNA 2'-phosphomonoester.</text>
</comment>
<dbReference type="InterPro" id="IPR009097">
    <property type="entry name" value="Cyclic_Pdiesterase"/>
</dbReference>
<evidence type="ECO:0000256" key="2">
    <source>
        <dbReference type="HAMAP-Rule" id="MF_01940"/>
    </source>
</evidence>
<dbReference type="PANTHER" id="PTHR35561:SF1">
    <property type="entry name" value="RNA 2',3'-CYCLIC PHOSPHODIESTERASE"/>
    <property type="match status" value="1"/>
</dbReference>
<dbReference type="Gene3D" id="3.90.1140.10">
    <property type="entry name" value="Cyclic phosphodiesterase"/>
    <property type="match status" value="1"/>
</dbReference>
<proteinExistence type="inferred from homology"/>
<sequence length="173" mass="19950">MRLFFALTFDNKAKSDLMTYQNLLRVHGMDGRVTPKQNLHITLAFIGECTENQKQTLIDILRQLKSGCGSLRIDHLGSFRQKRSRLVWLGMANNRALTRLQKELVTALIEQGFSTESKAYIPHITIVRRVPGNPQLKDIHIKPRQISVYSIALMESVYQENRLVYQVIDEVIQ</sequence>
<dbReference type="SUPFAM" id="SSF55144">
    <property type="entry name" value="LigT-like"/>
    <property type="match status" value="1"/>
</dbReference>
<gene>
    <name evidence="3" type="primary">thpR</name>
    <name evidence="3" type="ORF">NP165_13730</name>
</gene>
<feature type="short sequence motif" description="HXTX 1" evidence="2">
    <location>
        <begin position="40"/>
        <end position="43"/>
    </location>
</feature>